<comment type="caution">
    <text evidence="1">The sequence shown here is derived from an EMBL/GenBank/DDBJ whole genome shotgun (WGS) entry which is preliminary data.</text>
</comment>
<evidence type="ECO:0000313" key="2">
    <source>
        <dbReference type="Proteomes" id="UP000291778"/>
    </source>
</evidence>
<evidence type="ECO:0000313" key="1">
    <source>
        <dbReference type="EMBL" id="RYL74357.1"/>
    </source>
</evidence>
<dbReference type="Proteomes" id="UP000291778">
    <property type="component" value="Unassembled WGS sequence"/>
</dbReference>
<feature type="non-terminal residue" evidence="1">
    <location>
        <position position="28"/>
    </location>
</feature>
<name>A0A4Q4HWH8_ECOLX</name>
<proteinExistence type="predicted"/>
<sequence length="28" mass="3361">MGRPDWRAMLAGMSSTEYADWHRFYSTH</sequence>
<dbReference type="AlphaFoldDB" id="A0A4Q4HWH8"/>
<gene>
    <name evidence="1" type="ORF">EWK56_27240</name>
</gene>
<organism evidence="1 2">
    <name type="scientific">Escherichia coli</name>
    <dbReference type="NCBI Taxonomy" id="562"/>
    <lineage>
        <taxon>Bacteria</taxon>
        <taxon>Pseudomonadati</taxon>
        <taxon>Pseudomonadota</taxon>
        <taxon>Gammaproteobacteria</taxon>
        <taxon>Enterobacterales</taxon>
        <taxon>Enterobacteriaceae</taxon>
        <taxon>Escherichia</taxon>
    </lineage>
</organism>
<accession>A0A4Q4HWH8</accession>
<reference evidence="1 2" key="1">
    <citation type="submission" date="2019-02" db="EMBL/GenBank/DDBJ databases">
        <authorList>
            <person name="Slukin P."/>
            <person name="Fursova N."/>
            <person name="Ermolenko Z."/>
            <person name="Mayskaya N."/>
            <person name="Kislichkina A."/>
            <person name="Mukhina T."/>
            <person name="Sizova A."/>
            <person name="Bogun A."/>
        </authorList>
    </citation>
    <scope>NUCLEOTIDE SEQUENCE [LARGE SCALE GENOMIC DNA]</scope>
    <source>
        <strain evidence="2">SCPM-O-B-8431(U15)</strain>
    </source>
</reference>
<dbReference type="EMBL" id="SERV01000084">
    <property type="protein sequence ID" value="RYL74357.1"/>
    <property type="molecule type" value="Genomic_DNA"/>
</dbReference>
<protein>
    <submittedName>
        <fullName evidence="1">Uncharacterized protein</fullName>
    </submittedName>
</protein>